<dbReference type="GO" id="GO:0004497">
    <property type="term" value="F:monooxygenase activity"/>
    <property type="evidence" value="ECO:0007669"/>
    <property type="project" value="UniProtKB-KW"/>
</dbReference>
<dbReference type="Gene3D" id="1.10.630.10">
    <property type="entry name" value="Cytochrome P450"/>
    <property type="match status" value="1"/>
</dbReference>
<accession>A0AAN6XY61</accession>
<dbReference type="EMBL" id="MU858231">
    <property type="protein sequence ID" value="KAK4208736.1"/>
    <property type="molecule type" value="Genomic_DNA"/>
</dbReference>
<dbReference type="SUPFAM" id="SSF48264">
    <property type="entry name" value="Cytochrome P450"/>
    <property type="match status" value="1"/>
</dbReference>
<evidence type="ECO:0000256" key="5">
    <source>
        <dbReference type="ARBA" id="ARBA00023002"/>
    </source>
</evidence>
<evidence type="ECO:0000256" key="4">
    <source>
        <dbReference type="ARBA" id="ARBA00022723"/>
    </source>
</evidence>
<feature type="transmembrane region" description="Helical" evidence="10">
    <location>
        <begin position="6"/>
        <end position="27"/>
    </location>
</feature>
<dbReference type="PROSITE" id="PS00086">
    <property type="entry name" value="CYTOCHROME_P450"/>
    <property type="match status" value="1"/>
</dbReference>
<keyword evidence="5 9" id="KW-0560">Oxidoreductase</keyword>
<evidence type="ECO:0000256" key="7">
    <source>
        <dbReference type="ARBA" id="ARBA00023033"/>
    </source>
</evidence>
<dbReference type="InterPro" id="IPR050121">
    <property type="entry name" value="Cytochrome_P450_monoxygenase"/>
</dbReference>
<proteinExistence type="inferred from homology"/>
<dbReference type="InterPro" id="IPR001128">
    <property type="entry name" value="Cyt_P450"/>
</dbReference>
<evidence type="ECO:0000256" key="6">
    <source>
        <dbReference type="ARBA" id="ARBA00023004"/>
    </source>
</evidence>
<evidence type="ECO:0000313" key="11">
    <source>
        <dbReference type="EMBL" id="KAK4208736.1"/>
    </source>
</evidence>
<keyword evidence="10" id="KW-0812">Transmembrane</keyword>
<keyword evidence="6 8" id="KW-0408">Iron</keyword>
<keyword evidence="7 9" id="KW-0503">Monooxygenase</keyword>
<reference evidence="11" key="2">
    <citation type="submission" date="2023-05" db="EMBL/GenBank/DDBJ databases">
        <authorList>
            <consortium name="Lawrence Berkeley National Laboratory"/>
            <person name="Steindorff A."/>
            <person name="Hensen N."/>
            <person name="Bonometti L."/>
            <person name="Westerberg I."/>
            <person name="Brannstrom I.O."/>
            <person name="Guillou S."/>
            <person name="Cros-Aarteil S."/>
            <person name="Calhoun S."/>
            <person name="Haridas S."/>
            <person name="Kuo A."/>
            <person name="Mondo S."/>
            <person name="Pangilinan J."/>
            <person name="Riley R."/>
            <person name="Labutti K."/>
            <person name="Andreopoulos B."/>
            <person name="Lipzen A."/>
            <person name="Chen C."/>
            <person name="Yanf M."/>
            <person name="Daum C."/>
            <person name="Ng V."/>
            <person name="Clum A."/>
            <person name="Ohm R."/>
            <person name="Martin F."/>
            <person name="Silar P."/>
            <person name="Natvig D."/>
            <person name="Lalanne C."/>
            <person name="Gautier V."/>
            <person name="Ament-Velasquez S.L."/>
            <person name="Kruys A."/>
            <person name="Hutchinson M.I."/>
            <person name="Powell A.J."/>
            <person name="Barry K."/>
            <person name="Miller A.N."/>
            <person name="Grigoriev I.V."/>
            <person name="Debuchy R."/>
            <person name="Gladieux P."/>
            <person name="Thoren M.H."/>
            <person name="Johannesson H."/>
        </authorList>
    </citation>
    <scope>NUCLEOTIDE SEQUENCE</scope>
    <source>
        <strain evidence="11">PSN293</strain>
    </source>
</reference>
<dbReference type="GO" id="GO:0020037">
    <property type="term" value="F:heme binding"/>
    <property type="evidence" value="ECO:0007669"/>
    <property type="project" value="InterPro"/>
</dbReference>
<dbReference type="PRINTS" id="PR00465">
    <property type="entry name" value="EP450IV"/>
</dbReference>
<organism evidence="11 12">
    <name type="scientific">Rhypophila decipiens</name>
    <dbReference type="NCBI Taxonomy" id="261697"/>
    <lineage>
        <taxon>Eukaryota</taxon>
        <taxon>Fungi</taxon>
        <taxon>Dikarya</taxon>
        <taxon>Ascomycota</taxon>
        <taxon>Pezizomycotina</taxon>
        <taxon>Sordariomycetes</taxon>
        <taxon>Sordariomycetidae</taxon>
        <taxon>Sordariales</taxon>
        <taxon>Naviculisporaceae</taxon>
        <taxon>Rhypophila</taxon>
    </lineage>
</organism>
<dbReference type="PANTHER" id="PTHR24305">
    <property type="entry name" value="CYTOCHROME P450"/>
    <property type="match status" value="1"/>
</dbReference>
<dbReference type="Pfam" id="PF00067">
    <property type="entry name" value="p450"/>
    <property type="match status" value="1"/>
</dbReference>
<feature type="non-terminal residue" evidence="11">
    <location>
        <position position="1"/>
    </location>
</feature>
<comment type="cofactor">
    <cofactor evidence="1 8">
        <name>heme</name>
        <dbReference type="ChEBI" id="CHEBI:30413"/>
    </cofactor>
</comment>
<keyword evidence="4 8" id="KW-0479">Metal-binding</keyword>
<keyword evidence="10" id="KW-0472">Membrane</keyword>
<evidence type="ECO:0000313" key="12">
    <source>
        <dbReference type="Proteomes" id="UP001301769"/>
    </source>
</evidence>
<name>A0AAN6XY61_9PEZI</name>
<dbReference type="InterPro" id="IPR017972">
    <property type="entry name" value="Cyt_P450_CS"/>
</dbReference>
<dbReference type="PANTHER" id="PTHR24305:SF157">
    <property type="entry name" value="N-ACETYLTRYPTOPHAN 6-HYDROXYLASE IVOC-RELATED"/>
    <property type="match status" value="1"/>
</dbReference>
<dbReference type="CDD" id="cd11062">
    <property type="entry name" value="CYP58-like"/>
    <property type="match status" value="1"/>
</dbReference>
<protein>
    <submittedName>
        <fullName evidence="11">Cytochrome P450 E-class, group IV</fullName>
    </submittedName>
</protein>
<evidence type="ECO:0000256" key="9">
    <source>
        <dbReference type="RuleBase" id="RU000461"/>
    </source>
</evidence>
<evidence type="ECO:0000256" key="2">
    <source>
        <dbReference type="ARBA" id="ARBA00010617"/>
    </source>
</evidence>
<evidence type="ECO:0000256" key="1">
    <source>
        <dbReference type="ARBA" id="ARBA00001971"/>
    </source>
</evidence>
<dbReference type="InterPro" id="IPR002403">
    <property type="entry name" value="Cyt_P450_E_grp-IV"/>
</dbReference>
<feature type="non-terminal residue" evidence="11">
    <location>
        <position position="518"/>
    </location>
</feature>
<dbReference type="GO" id="GO:0016705">
    <property type="term" value="F:oxidoreductase activity, acting on paired donors, with incorporation or reduction of molecular oxygen"/>
    <property type="evidence" value="ECO:0007669"/>
    <property type="project" value="InterPro"/>
</dbReference>
<dbReference type="InterPro" id="IPR036396">
    <property type="entry name" value="Cyt_P450_sf"/>
</dbReference>
<keyword evidence="12" id="KW-1185">Reference proteome</keyword>
<reference evidence="11" key="1">
    <citation type="journal article" date="2023" name="Mol. Phylogenet. Evol.">
        <title>Genome-scale phylogeny and comparative genomics of the fungal order Sordariales.</title>
        <authorList>
            <person name="Hensen N."/>
            <person name="Bonometti L."/>
            <person name="Westerberg I."/>
            <person name="Brannstrom I.O."/>
            <person name="Guillou S."/>
            <person name="Cros-Aarteil S."/>
            <person name="Calhoun S."/>
            <person name="Haridas S."/>
            <person name="Kuo A."/>
            <person name="Mondo S."/>
            <person name="Pangilinan J."/>
            <person name="Riley R."/>
            <person name="LaButti K."/>
            <person name="Andreopoulos B."/>
            <person name="Lipzen A."/>
            <person name="Chen C."/>
            <person name="Yan M."/>
            <person name="Daum C."/>
            <person name="Ng V."/>
            <person name="Clum A."/>
            <person name="Steindorff A."/>
            <person name="Ohm R.A."/>
            <person name="Martin F."/>
            <person name="Silar P."/>
            <person name="Natvig D.O."/>
            <person name="Lalanne C."/>
            <person name="Gautier V."/>
            <person name="Ament-Velasquez S.L."/>
            <person name="Kruys A."/>
            <person name="Hutchinson M.I."/>
            <person name="Powell A.J."/>
            <person name="Barry K."/>
            <person name="Miller A.N."/>
            <person name="Grigoriev I.V."/>
            <person name="Debuchy R."/>
            <person name="Gladieux P."/>
            <person name="Hiltunen Thoren M."/>
            <person name="Johannesson H."/>
        </authorList>
    </citation>
    <scope>NUCLEOTIDE SEQUENCE</scope>
    <source>
        <strain evidence="11">PSN293</strain>
    </source>
</reference>
<dbReference type="Proteomes" id="UP001301769">
    <property type="component" value="Unassembled WGS sequence"/>
</dbReference>
<keyword evidence="10" id="KW-1133">Transmembrane helix</keyword>
<evidence type="ECO:0000256" key="3">
    <source>
        <dbReference type="ARBA" id="ARBA00022617"/>
    </source>
</evidence>
<dbReference type="AlphaFoldDB" id="A0AAN6XY61"/>
<comment type="caution">
    <text evidence="11">The sequence shown here is derived from an EMBL/GenBank/DDBJ whole genome shotgun (WGS) entry which is preliminary data.</text>
</comment>
<feature type="binding site" description="axial binding residue" evidence="8">
    <location>
        <position position="460"/>
    </location>
    <ligand>
        <name>heme</name>
        <dbReference type="ChEBI" id="CHEBI:30413"/>
    </ligand>
    <ligandPart>
        <name>Fe</name>
        <dbReference type="ChEBI" id="CHEBI:18248"/>
    </ligandPart>
</feature>
<dbReference type="GO" id="GO:0005506">
    <property type="term" value="F:iron ion binding"/>
    <property type="evidence" value="ECO:0007669"/>
    <property type="project" value="InterPro"/>
</dbReference>
<comment type="similarity">
    <text evidence="2 9">Belongs to the cytochrome P450 family.</text>
</comment>
<gene>
    <name evidence="11" type="ORF">QBC37DRAFT_451993</name>
</gene>
<evidence type="ECO:0000256" key="8">
    <source>
        <dbReference type="PIRSR" id="PIRSR602403-1"/>
    </source>
</evidence>
<keyword evidence="3 8" id="KW-0349">Heme</keyword>
<sequence length="518" mass="58393">SAMSIGLALLFILFVYGISLVIYRLWFSPISHIPGPKLAAATGWYQAYYTVVHYGRWCFKVKELHEEYGPIVRINPWEISIRDADFYPSVTSPTSARRIAAHLGAGFEGTGLAGGSVGFTISHELHRDRRKPLEPFFSKKVVEERLESMVKDMAMQLKRRILAKQGTGELITPDHMIVALSTDVAAKHVYGETFGLFEDEDFSPHWAETISTWIRYCPLAVTFPWAIRYVHLLTKCALDRMSDINSLLATTPIPAFNPHSRKSDQFNSSSPPNMPIGKALLLDPSIPHSDKLRDRMVSQLSAIVLAAAGPRLLASGMYYILSTPRIESRLRAELSVLLTPYVEANCAPTSSAISKLPYLNACMKESFRLEMGIVRQLPKSHVDDDLYYKGHAIPAGTAINFWTFLQHYDEDVFPLPWTFRPERWLTLSQGGDISDDDAGQRTLKRMEKHMIPFGRGGRSCLGRNLVHVVMYHLLAVFFGPDCPQLKLFDTDESDVRFERDCFAAFPKLDTKGVRCTVE</sequence>
<evidence type="ECO:0000256" key="10">
    <source>
        <dbReference type="SAM" id="Phobius"/>
    </source>
</evidence>